<dbReference type="Pfam" id="PF03457">
    <property type="entry name" value="HA"/>
    <property type="match status" value="4"/>
</dbReference>
<dbReference type="PROSITE" id="PS51194">
    <property type="entry name" value="HELICASE_CTER"/>
    <property type="match status" value="1"/>
</dbReference>
<dbReference type="PROSITE" id="PS51192">
    <property type="entry name" value="HELICASE_ATP_BIND_1"/>
    <property type="match status" value="1"/>
</dbReference>
<sequence length="837" mass="96915">MLPYLTHSYSRLGFKARTEGGDCALVGFSRESNEVDLVVYGETSQAAMPLDKAVQIADRLERIGAQYKCFQYKIVSKSGFDFDTSLFEARNIAFCDSDYLESLASENHIELFAHNENAYRQICKAFIRSSRVAAIQATGTGKSLIIAKLLTDNPDSRILVVAPSNYILNEIGKYLPAHNANHHRITYLRLAMMTPQDIAALKPQFIVLDEFHRCGAPEWGRGVERLIATATDAKILGTSATPIRYLDGARNMADELFDGNVAVNLSLAKSIVRHILPTPKYVSALYNFDSNYNALKSKINRNSKQNKKEHLAQLNAIKRRWEQSAGVPKILSKHMPSGDSKVLVFCKDIEHLESMRDTVCGWFAEAGFEKINLYTVHSDIDHEPIFREFEQIGDGLNILLCVDILNEGIHVKGVDAILMLRDTSSPVIYYQQMGRCLTANRKIAPVIFDLVNNFSNIKVNDLLKEYNTEYDALVNLSKSSAVLTEKFFVIDEVKDIFELYNALSNSIEQWEVRYAEALEFYNRHGHCRVPHNDNSLWQWLRSHRDGRRAGLVTEAQIKKLEAIGFSWNPLDEQWEKMFDTYRDYVNRYGQVIVEKREKTLWTWVAAQRVKAKKGILSQERIDRLNELGFIWSVLDERWMAQFLRVKDILQSGISLKEDASAKEWAYIQKRRWQCGKLPDWQNELIESLNIDTEDDFQKQWNAMYAKMVDYYRLHNTSIIPDNYSDRKLLGWMRTQRVSYNKGKLTDYQKEKLEEINFVWNHFDKLWEEKFQQLKNALETNVIPDKKLRMWCTIQRQSRRRSKLSQEKIDKLDSIGFKWVATTNGANWKDNNFINPTL</sequence>
<keyword evidence="4" id="KW-1185">Reference proteome</keyword>
<dbReference type="InterPro" id="IPR027417">
    <property type="entry name" value="P-loop_NTPase"/>
</dbReference>
<dbReference type="STRING" id="1433126.BN938_0758"/>
<evidence type="ECO:0000313" key="4">
    <source>
        <dbReference type="Proteomes" id="UP000027616"/>
    </source>
</evidence>
<dbReference type="OrthoDB" id="1091839at2"/>
<name>A0A060R710_9BACT</name>
<dbReference type="GO" id="GO:0016787">
    <property type="term" value="F:hydrolase activity"/>
    <property type="evidence" value="ECO:0007669"/>
    <property type="project" value="InterPro"/>
</dbReference>
<dbReference type="eggNOG" id="COG1061">
    <property type="taxonomic scope" value="Bacteria"/>
</dbReference>
<gene>
    <name evidence="3" type="ORF">BN938_0758</name>
</gene>
<keyword evidence="3" id="KW-0547">Nucleotide-binding</keyword>
<keyword evidence="3" id="KW-0067">ATP-binding</keyword>
<dbReference type="GO" id="GO:0003677">
    <property type="term" value="F:DNA binding"/>
    <property type="evidence" value="ECO:0007669"/>
    <property type="project" value="InterPro"/>
</dbReference>
<dbReference type="PANTHER" id="PTHR33418:SF1">
    <property type="entry name" value="HELICASE-ASSOCIATED DOMAIN-CONTAINING PROTEIN"/>
    <property type="match status" value="1"/>
</dbReference>
<dbReference type="EMBL" id="HG934468">
    <property type="protein sequence ID" value="CDN30862.1"/>
    <property type="molecule type" value="Genomic_DNA"/>
</dbReference>
<dbReference type="PANTHER" id="PTHR33418">
    <property type="entry name" value="HELICASE-ASSOCIATED"/>
    <property type="match status" value="1"/>
</dbReference>
<dbReference type="GO" id="GO:0005524">
    <property type="term" value="F:ATP binding"/>
    <property type="evidence" value="ECO:0007669"/>
    <property type="project" value="InterPro"/>
</dbReference>
<evidence type="ECO:0000313" key="3">
    <source>
        <dbReference type="EMBL" id="CDN30862.1"/>
    </source>
</evidence>
<dbReference type="Pfam" id="PF00271">
    <property type="entry name" value="Helicase_C"/>
    <property type="match status" value="1"/>
</dbReference>
<dbReference type="InterPro" id="IPR001650">
    <property type="entry name" value="Helicase_C-like"/>
</dbReference>
<keyword evidence="3" id="KW-0378">Hydrolase</keyword>
<feature type="domain" description="Helicase ATP-binding" evidence="1">
    <location>
        <begin position="123"/>
        <end position="260"/>
    </location>
</feature>
<feature type="domain" description="Helicase C-terminal" evidence="2">
    <location>
        <begin position="326"/>
        <end position="481"/>
    </location>
</feature>
<dbReference type="InterPro" id="IPR005114">
    <property type="entry name" value="Helicase_assoc"/>
</dbReference>
<protein>
    <submittedName>
        <fullName evidence="3">Helicase</fullName>
    </submittedName>
</protein>
<reference evidence="3 4" key="1">
    <citation type="journal article" date="2015" name="Genome Announc.">
        <title>Complete Genome Sequence of the Novel Leech Symbiont Mucinivorans hirudinis M3T.</title>
        <authorList>
            <person name="Nelson M.C."/>
            <person name="Bomar L."/>
            <person name="Graf J."/>
        </authorList>
    </citation>
    <scope>NUCLEOTIDE SEQUENCE [LARGE SCALE GENOMIC DNA]</scope>
    <source>
        <strain evidence="4">M3</strain>
    </source>
</reference>
<proteinExistence type="predicted"/>
<dbReference type="GO" id="GO:0004386">
    <property type="term" value="F:helicase activity"/>
    <property type="evidence" value="ECO:0007669"/>
    <property type="project" value="UniProtKB-KW"/>
</dbReference>
<evidence type="ECO:0000259" key="2">
    <source>
        <dbReference type="PROSITE" id="PS51194"/>
    </source>
</evidence>
<dbReference type="Gene3D" id="6.10.140.530">
    <property type="match status" value="4"/>
</dbReference>
<dbReference type="KEGG" id="rbc:BN938_0758"/>
<dbReference type="Gene3D" id="3.40.50.300">
    <property type="entry name" value="P-loop containing nucleotide triphosphate hydrolases"/>
    <property type="match status" value="2"/>
</dbReference>
<dbReference type="InterPro" id="IPR014001">
    <property type="entry name" value="Helicase_ATP-bd"/>
</dbReference>
<dbReference type="PATRIC" id="fig|1433126.3.peg.758"/>
<accession>A0A060R710</accession>
<organism evidence="3 4">
    <name type="scientific">Mucinivorans hirudinis</name>
    <dbReference type="NCBI Taxonomy" id="1433126"/>
    <lineage>
        <taxon>Bacteria</taxon>
        <taxon>Pseudomonadati</taxon>
        <taxon>Bacteroidota</taxon>
        <taxon>Bacteroidia</taxon>
        <taxon>Bacteroidales</taxon>
        <taxon>Rikenellaceae</taxon>
        <taxon>Mucinivorans</taxon>
    </lineage>
</organism>
<dbReference type="Proteomes" id="UP000027616">
    <property type="component" value="Chromosome I"/>
</dbReference>
<dbReference type="Pfam" id="PF04851">
    <property type="entry name" value="ResIII"/>
    <property type="match status" value="1"/>
</dbReference>
<dbReference type="InterPro" id="IPR006935">
    <property type="entry name" value="Helicase/UvrB_N"/>
</dbReference>
<dbReference type="SUPFAM" id="SSF52540">
    <property type="entry name" value="P-loop containing nucleoside triphosphate hydrolases"/>
    <property type="match status" value="1"/>
</dbReference>
<keyword evidence="3" id="KW-0347">Helicase</keyword>
<dbReference type="HOGENOM" id="CLU_007827_1_0_10"/>
<dbReference type="AlphaFoldDB" id="A0A060R710"/>
<evidence type="ECO:0000259" key="1">
    <source>
        <dbReference type="PROSITE" id="PS51192"/>
    </source>
</evidence>